<keyword evidence="3" id="KW-0489">Methyltransferase</keyword>
<sequence>MTSIPEPVARHQSVVHHAGFDYTAGSPHLRHRALHQRVVGTCRDVVRDVLARWGHCRVLEVGAGHGTFTDHVAALGAEVWVTELSQDSATRLADRFRHNPAVHVRHDPDGTAAASLGTFDVVLCLSVLHHIPDYLAAVGQYVGQIAPGGAFVSYQDPLWYPRRGRVSRLVDRGAYLTWRLGRPGRARGLASLSRRLRGAYDDDLPGDAVEYHVVRLGVDEEALEKLLRERFPDVRVDRYWSTQAGPLQWLGERFGPPTTFGLVATGAHARRGPCSGQAAPLPGGNGAAGHAVS</sequence>
<dbReference type="SUPFAM" id="SSF53335">
    <property type="entry name" value="S-adenosyl-L-methionine-dependent methyltransferases"/>
    <property type="match status" value="1"/>
</dbReference>
<reference evidence="3 4" key="1">
    <citation type="submission" date="2023-12" db="EMBL/GenBank/DDBJ databases">
        <title>Amycolatopsis sp. V23-08.</title>
        <authorList>
            <person name="Somphong A."/>
        </authorList>
    </citation>
    <scope>NUCLEOTIDE SEQUENCE [LARGE SCALE GENOMIC DNA]</scope>
    <source>
        <strain evidence="3 4">V23-08</strain>
    </source>
</reference>
<protein>
    <submittedName>
        <fullName evidence="3">Class I SAM-dependent methyltransferase</fullName>
        <ecNumber evidence="3">2.1.1.-</ecNumber>
    </submittedName>
</protein>
<dbReference type="PANTHER" id="PTHR43861">
    <property type="entry name" value="TRANS-ACONITATE 2-METHYLTRANSFERASE-RELATED"/>
    <property type="match status" value="1"/>
</dbReference>
<name>A0ABU5R7X3_9PSEU</name>
<evidence type="ECO:0000313" key="3">
    <source>
        <dbReference type="EMBL" id="MEA5362325.1"/>
    </source>
</evidence>
<dbReference type="GO" id="GO:0008168">
    <property type="term" value="F:methyltransferase activity"/>
    <property type="evidence" value="ECO:0007669"/>
    <property type="project" value="UniProtKB-KW"/>
</dbReference>
<comment type="caution">
    <text evidence="3">The sequence shown here is derived from an EMBL/GenBank/DDBJ whole genome shotgun (WGS) entry which is preliminary data.</text>
</comment>
<dbReference type="Proteomes" id="UP001304298">
    <property type="component" value="Unassembled WGS sequence"/>
</dbReference>
<organism evidence="3 4">
    <name type="scientific">Amycolatopsis heterodermiae</name>
    <dbReference type="NCBI Taxonomy" id="3110235"/>
    <lineage>
        <taxon>Bacteria</taxon>
        <taxon>Bacillati</taxon>
        <taxon>Actinomycetota</taxon>
        <taxon>Actinomycetes</taxon>
        <taxon>Pseudonocardiales</taxon>
        <taxon>Pseudonocardiaceae</taxon>
        <taxon>Amycolatopsis</taxon>
    </lineage>
</organism>
<keyword evidence="3" id="KW-0808">Transferase</keyword>
<evidence type="ECO:0000256" key="1">
    <source>
        <dbReference type="SAM" id="MobiDB-lite"/>
    </source>
</evidence>
<keyword evidence="4" id="KW-1185">Reference proteome</keyword>
<dbReference type="Gene3D" id="3.40.50.150">
    <property type="entry name" value="Vaccinia Virus protein VP39"/>
    <property type="match status" value="1"/>
</dbReference>
<dbReference type="GO" id="GO:0032259">
    <property type="term" value="P:methylation"/>
    <property type="evidence" value="ECO:0007669"/>
    <property type="project" value="UniProtKB-KW"/>
</dbReference>
<feature type="region of interest" description="Disordered" evidence="1">
    <location>
        <begin position="271"/>
        <end position="293"/>
    </location>
</feature>
<dbReference type="InterPro" id="IPR013217">
    <property type="entry name" value="Methyltransf_12"/>
</dbReference>
<feature type="compositionally biased region" description="Low complexity" evidence="1">
    <location>
        <begin position="276"/>
        <end position="293"/>
    </location>
</feature>
<proteinExistence type="predicted"/>
<dbReference type="EMBL" id="JAYFSI010000005">
    <property type="protein sequence ID" value="MEA5362325.1"/>
    <property type="molecule type" value="Genomic_DNA"/>
</dbReference>
<dbReference type="CDD" id="cd02440">
    <property type="entry name" value="AdoMet_MTases"/>
    <property type="match status" value="1"/>
</dbReference>
<evidence type="ECO:0000313" key="4">
    <source>
        <dbReference type="Proteomes" id="UP001304298"/>
    </source>
</evidence>
<dbReference type="Pfam" id="PF08242">
    <property type="entry name" value="Methyltransf_12"/>
    <property type="match status" value="1"/>
</dbReference>
<dbReference type="RefSeq" id="WP_323329809.1">
    <property type="nucleotide sequence ID" value="NZ_JAYFSI010000005.1"/>
</dbReference>
<dbReference type="EC" id="2.1.1.-" evidence="3"/>
<evidence type="ECO:0000259" key="2">
    <source>
        <dbReference type="Pfam" id="PF08242"/>
    </source>
</evidence>
<accession>A0ABU5R7X3</accession>
<feature type="domain" description="Methyltransferase type 12" evidence="2">
    <location>
        <begin position="59"/>
        <end position="150"/>
    </location>
</feature>
<dbReference type="InterPro" id="IPR029063">
    <property type="entry name" value="SAM-dependent_MTases_sf"/>
</dbReference>
<gene>
    <name evidence="3" type="ORF">VA596_22500</name>
</gene>